<sequence>MHFVLKKKINQCYSCGTEYDLEGNLLKKRSFMICGSCSGRSV</sequence>
<organism evidence="1">
    <name type="scientific">marine sediment metagenome</name>
    <dbReference type="NCBI Taxonomy" id="412755"/>
    <lineage>
        <taxon>unclassified sequences</taxon>
        <taxon>metagenomes</taxon>
        <taxon>ecological metagenomes</taxon>
    </lineage>
</organism>
<dbReference type="AlphaFoldDB" id="A0A0F9H8K3"/>
<comment type="caution">
    <text evidence="1">The sequence shown here is derived from an EMBL/GenBank/DDBJ whole genome shotgun (WGS) entry which is preliminary data.</text>
</comment>
<feature type="non-terminal residue" evidence="1">
    <location>
        <position position="42"/>
    </location>
</feature>
<gene>
    <name evidence="1" type="ORF">LCGC14_1733680</name>
</gene>
<dbReference type="EMBL" id="LAZR01015765">
    <property type="protein sequence ID" value="KKM07464.1"/>
    <property type="molecule type" value="Genomic_DNA"/>
</dbReference>
<name>A0A0F9H8K3_9ZZZZ</name>
<reference evidence="1" key="1">
    <citation type="journal article" date="2015" name="Nature">
        <title>Complex archaea that bridge the gap between prokaryotes and eukaryotes.</title>
        <authorList>
            <person name="Spang A."/>
            <person name="Saw J.H."/>
            <person name="Jorgensen S.L."/>
            <person name="Zaremba-Niedzwiedzka K."/>
            <person name="Martijn J."/>
            <person name="Lind A.E."/>
            <person name="van Eijk R."/>
            <person name="Schleper C."/>
            <person name="Guy L."/>
            <person name="Ettema T.J."/>
        </authorList>
    </citation>
    <scope>NUCLEOTIDE SEQUENCE</scope>
</reference>
<protein>
    <submittedName>
        <fullName evidence="1">Uncharacterized protein</fullName>
    </submittedName>
</protein>
<proteinExistence type="predicted"/>
<accession>A0A0F9H8K3</accession>
<evidence type="ECO:0000313" key="1">
    <source>
        <dbReference type="EMBL" id="KKM07464.1"/>
    </source>
</evidence>